<dbReference type="Proteomes" id="UP000184048">
    <property type="component" value="Unassembled WGS sequence"/>
</dbReference>
<dbReference type="AlphaFoldDB" id="A0A1M5BH14"/>
<evidence type="ECO:0000256" key="1">
    <source>
        <dbReference type="ARBA" id="ARBA00022729"/>
    </source>
</evidence>
<organism evidence="4 5">
    <name type="scientific">Flavisolibacter ginsengisoli DSM 18119</name>
    <dbReference type="NCBI Taxonomy" id="1121884"/>
    <lineage>
        <taxon>Bacteria</taxon>
        <taxon>Pseudomonadati</taxon>
        <taxon>Bacteroidota</taxon>
        <taxon>Chitinophagia</taxon>
        <taxon>Chitinophagales</taxon>
        <taxon>Chitinophagaceae</taxon>
        <taxon>Flavisolibacter</taxon>
    </lineage>
</organism>
<dbReference type="OrthoDB" id="677309at2"/>
<keyword evidence="1 2" id="KW-0732">Signal</keyword>
<accession>A0A1M5BH14</accession>
<feature type="domain" description="Outer membrane protein beta-barrel" evidence="3">
    <location>
        <begin position="5"/>
        <end position="171"/>
    </location>
</feature>
<gene>
    <name evidence="4" type="ORF">SAMN02745131_02581</name>
</gene>
<dbReference type="InterPro" id="IPR027385">
    <property type="entry name" value="Beta-barrel_OMP"/>
</dbReference>
<dbReference type="SUPFAM" id="SSF56925">
    <property type="entry name" value="OMPA-like"/>
    <property type="match status" value="1"/>
</dbReference>
<dbReference type="STRING" id="1121884.SAMN02745131_02581"/>
<feature type="chain" id="PRO_5012477218" evidence="2">
    <location>
        <begin position="20"/>
        <end position="181"/>
    </location>
</feature>
<sequence length="181" mass="18937">MRKVILVLASFFVLSAIKAQSGKNQIGIAFEVGLPMGDFKDAVKTGFGGSLKYLHGVGTAGQVSLTSGYTIYNAKDVPSGYTVRSSIIPILLGYRQNFSGVYVEPQAGYGIYGSKFKGGGVDESNSDGAFTWAIGVGYAMEQGLDIGARYQSASKNSATTSLIGLHLGYNFSLGGTTTSSK</sequence>
<dbReference type="EMBL" id="FQUU01000010">
    <property type="protein sequence ID" value="SHF41751.1"/>
    <property type="molecule type" value="Genomic_DNA"/>
</dbReference>
<keyword evidence="5" id="KW-1185">Reference proteome</keyword>
<evidence type="ECO:0000256" key="2">
    <source>
        <dbReference type="SAM" id="SignalP"/>
    </source>
</evidence>
<proteinExistence type="predicted"/>
<reference evidence="4 5" key="1">
    <citation type="submission" date="2016-11" db="EMBL/GenBank/DDBJ databases">
        <authorList>
            <person name="Jaros S."/>
            <person name="Januszkiewicz K."/>
            <person name="Wedrychowicz H."/>
        </authorList>
    </citation>
    <scope>NUCLEOTIDE SEQUENCE [LARGE SCALE GENOMIC DNA]</scope>
    <source>
        <strain evidence="4 5">DSM 18119</strain>
    </source>
</reference>
<dbReference type="RefSeq" id="WP_072835746.1">
    <property type="nucleotide sequence ID" value="NZ_FQUU01000010.1"/>
</dbReference>
<dbReference type="InterPro" id="IPR011250">
    <property type="entry name" value="OMP/PagP_B-barrel"/>
</dbReference>
<name>A0A1M5BH14_9BACT</name>
<dbReference type="Pfam" id="PF13505">
    <property type="entry name" value="OMP_b-brl"/>
    <property type="match status" value="1"/>
</dbReference>
<evidence type="ECO:0000313" key="5">
    <source>
        <dbReference type="Proteomes" id="UP000184048"/>
    </source>
</evidence>
<evidence type="ECO:0000259" key="3">
    <source>
        <dbReference type="Pfam" id="PF13505"/>
    </source>
</evidence>
<feature type="signal peptide" evidence="2">
    <location>
        <begin position="1"/>
        <end position="19"/>
    </location>
</feature>
<protein>
    <submittedName>
        <fullName evidence="4">Outer membrane protein beta-barrel domain-containing protein</fullName>
    </submittedName>
</protein>
<evidence type="ECO:0000313" key="4">
    <source>
        <dbReference type="EMBL" id="SHF41751.1"/>
    </source>
</evidence>